<comment type="caution">
    <text evidence="2">The sequence shown here is derived from an EMBL/GenBank/DDBJ whole genome shotgun (WGS) entry which is preliminary data.</text>
</comment>
<proteinExistence type="predicted"/>
<protein>
    <submittedName>
        <fullName evidence="2">Uncharacterized protein</fullName>
    </submittedName>
</protein>
<keyword evidence="3" id="KW-1185">Reference proteome</keyword>
<gene>
    <name evidence="2" type="ORF">NDU88_004154</name>
</gene>
<organism evidence="2 3">
    <name type="scientific">Pleurodeles waltl</name>
    <name type="common">Iberian ribbed newt</name>
    <dbReference type="NCBI Taxonomy" id="8319"/>
    <lineage>
        <taxon>Eukaryota</taxon>
        <taxon>Metazoa</taxon>
        <taxon>Chordata</taxon>
        <taxon>Craniata</taxon>
        <taxon>Vertebrata</taxon>
        <taxon>Euteleostomi</taxon>
        <taxon>Amphibia</taxon>
        <taxon>Batrachia</taxon>
        <taxon>Caudata</taxon>
        <taxon>Salamandroidea</taxon>
        <taxon>Salamandridae</taxon>
        <taxon>Pleurodelinae</taxon>
        <taxon>Pleurodeles</taxon>
    </lineage>
</organism>
<feature type="compositionally biased region" description="Acidic residues" evidence="1">
    <location>
        <begin position="102"/>
        <end position="111"/>
    </location>
</feature>
<dbReference type="EMBL" id="JANPWB010000001">
    <property type="protein sequence ID" value="KAJ1216553.1"/>
    <property type="molecule type" value="Genomic_DNA"/>
</dbReference>
<dbReference type="Proteomes" id="UP001066276">
    <property type="component" value="Chromosome 1_1"/>
</dbReference>
<sequence length="111" mass="11937">MSLTKSFLIACGGSFQSDPHSSRTCADSAFVAPELAQDHRAGIGCLTPPRELRGFKRQLPSLPGDDAGNRSWETPEVVDTKDAETTKEAAASWRNGPPPESEPPETLEDGR</sequence>
<feature type="compositionally biased region" description="Basic and acidic residues" evidence="1">
    <location>
        <begin position="78"/>
        <end position="87"/>
    </location>
</feature>
<evidence type="ECO:0000313" key="2">
    <source>
        <dbReference type="EMBL" id="KAJ1216553.1"/>
    </source>
</evidence>
<accession>A0AAV7WTR9</accession>
<reference evidence="2" key="1">
    <citation type="journal article" date="2022" name="bioRxiv">
        <title>Sequencing and chromosome-scale assembly of the giantPleurodeles waltlgenome.</title>
        <authorList>
            <person name="Brown T."/>
            <person name="Elewa A."/>
            <person name="Iarovenko S."/>
            <person name="Subramanian E."/>
            <person name="Araus A.J."/>
            <person name="Petzold A."/>
            <person name="Susuki M."/>
            <person name="Suzuki K.-i.T."/>
            <person name="Hayashi T."/>
            <person name="Toyoda A."/>
            <person name="Oliveira C."/>
            <person name="Osipova E."/>
            <person name="Leigh N.D."/>
            <person name="Simon A."/>
            <person name="Yun M.H."/>
        </authorList>
    </citation>
    <scope>NUCLEOTIDE SEQUENCE</scope>
    <source>
        <strain evidence="2">20211129_DDA</strain>
        <tissue evidence="2">Liver</tissue>
    </source>
</reference>
<evidence type="ECO:0000313" key="3">
    <source>
        <dbReference type="Proteomes" id="UP001066276"/>
    </source>
</evidence>
<name>A0AAV7WTR9_PLEWA</name>
<evidence type="ECO:0000256" key="1">
    <source>
        <dbReference type="SAM" id="MobiDB-lite"/>
    </source>
</evidence>
<dbReference type="AlphaFoldDB" id="A0AAV7WTR9"/>
<feature type="region of interest" description="Disordered" evidence="1">
    <location>
        <begin position="55"/>
        <end position="111"/>
    </location>
</feature>